<dbReference type="OMA" id="MISECIA"/>
<comment type="similarity">
    <text evidence="7">Belongs to the histone H1/H5 family.</text>
</comment>
<protein>
    <recommendedName>
        <fullName evidence="3">Histone H1</fullName>
    </recommendedName>
</protein>
<proteinExistence type="inferred from homology"/>
<reference evidence="10 11" key="1">
    <citation type="submission" date="2016-07" db="EMBL/GenBank/DDBJ databases">
        <title>Pervasive Adenine N6-methylation of Active Genes in Fungi.</title>
        <authorList>
            <consortium name="DOE Joint Genome Institute"/>
            <person name="Mondo S.J."/>
            <person name="Dannebaum R.O."/>
            <person name="Kuo R.C."/>
            <person name="Labutti K."/>
            <person name="Haridas S."/>
            <person name="Kuo A."/>
            <person name="Salamov A."/>
            <person name="Ahrendt S.R."/>
            <person name="Lipzen A."/>
            <person name="Sullivan W."/>
            <person name="Andreopoulos W.B."/>
            <person name="Clum A."/>
            <person name="Lindquist E."/>
            <person name="Daum C."/>
            <person name="Ramamoorthy G.K."/>
            <person name="Gryganskyi A."/>
            <person name="Culley D."/>
            <person name="Magnuson J.K."/>
            <person name="James T.Y."/>
            <person name="O'Malley M.A."/>
            <person name="Stajich J.E."/>
            <person name="Spatafora J.W."/>
            <person name="Visel A."/>
            <person name="Grigoriev I.V."/>
        </authorList>
    </citation>
    <scope>NUCLEOTIDE SEQUENCE [LARGE SCALE GENOMIC DNA]</scope>
    <source>
        <strain evidence="10 11">NRRL 2496</strain>
    </source>
</reference>
<evidence type="ECO:0000256" key="4">
    <source>
        <dbReference type="ARBA" id="ARBA00022454"/>
    </source>
</evidence>
<dbReference type="GO" id="GO:0005634">
    <property type="term" value="C:nucleus"/>
    <property type="evidence" value="ECO:0007669"/>
    <property type="project" value="UniProtKB-SubCell"/>
</dbReference>
<sequence>MTRNVDSAKTSTSTKSKGEHPPYETMIRNAILALKERKGSSRQAIKKYILANNKVSQGTHFDSQINAAIKRGHGKGIFQLPKGLSGTVKLAKPVKEKKATGEKKKAAPTKKSTSPSTTTAKKAAPSKATTKKKAPAAPRKRAATAAAKKKTATKKTDAPKKATASRGRKAAASATSA</sequence>
<evidence type="ECO:0000256" key="2">
    <source>
        <dbReference type="ARBA" id="ARBA00004286"/>
    </source>
</evidence>
<feature type="region of interest" description="Disordered" evidence="8">
    <location>
        <begin position="80"/>
        <end position="177"/>
    </location>
</feature>
<organism evidence="10 11">
    <name type="scientific">Syncephalastrum racemosum</name>
    <name type="common">Filamentous fungus</name>
    <dbReference type="NCBI Taxonomy" id="13706"/>
    <lineage>
        <taxon>Eukaryota</taxon>
        <taxon>Fungi</taxon>
        <taxon>Fungi incertae sedis</taxon>
        <taxon>Mucoromycota</taxon>
        <taxon>Mucoromycotina</taxon>
        <taxon>Mucoromycetes</taxon>
        <taxon>Mucorales</taxon>
        <taxon>Syncephalastraceae</taxon>
        <taxon>Syncephalastrum</taxon>
    </lineage>
</organism>
<evidence type="ECO:0000256" key="1">
    <source>
        <dbReference type="ARBA" id="ARBA00004123"/>
    </source>
</evidence>
<feature type="compositionally biased region" description="Low complexity" evidence="8">
    <location>
        <begin position="109"/>
        <end position="128"/>
    </location>
</feature>
<keyword evidence="6 7" id="KW-0539">Nucleus</keyword>
<dbReference type="GO" id="GO:0030261">
    <property type="term" value="P:chromosome condensation"/>
    <property type="evidence" value="ECO:0007669"/>
    <property type="project" value="TreeGrafter"/>
</dbReference>
<keyword evidence="5 7" id="KW-0238">DNA-binding</keyword>
<gene>
    <name evidence="10" type="ORF">BCR43DRAFT_520848</name>
</gene>
<name>A0A1X2HVY3_SYNRA</name>
<accession>A0A1X2HVY3</accession>
<dbReference type="InterPro" id="IPR036390">
    <property type="entry name" value="WH_DNA-bd_sf"/>
</dbReference>
<evidence type="ECO:0000256" key="8">
    <source>
        <dbReference type="SAM" id="MobiDB-lite"/>
    </source>
</evidence>
<dbReference type="PANTHER" id="PTHR11467">
    <property type="entry name" value="HISTONE H1"/>
    <property type="match status" value="1"/>
</dbReference>
<dbReference type="Pfam" id="PF00538">
    <property type="entry name" value="Linker_histone"/>
    <property type="match status" value="1"/>
</dbReference>
<dbReference type="InParanoid" id="A0A1X2HVY3"/>
<dbReference type="AlphaFoldDB" id="A0A1X2HVY3"/>
<dbReference type="SMART" id="SM00526">
    <property type="entry name" value="H15"/>
    <property type="match status" value="1"/>
</dbReference>
<dbReference type="STRING" id="13706.A0A1X2HVY3"/>
<dbReference type="SUPFAM" id="SSF46785">
    <property type="entry name" value="Winged helix' DNA-binding domain"/>
    <property type="match status" value="1"/>
</dbReference>
<evidence type="ECO:0000313" key="10">
    <source>
        <dbReference type="EMBL" id="ORZ03760.1"/>
    </source>
</evidence>
<evidence type="ECO:0000256" key="5">
    <source>
        <dbReference type="ARBA" id="ARBA00023125"/>
    </source>
</evidence>
<dbReference type="InterPro" id="IPR005818">
    <property type="entry name" value="Histone_H1/H5_H15"/>
</dbReference>
<dbReference type="GO" id="GO:0003690">
    <property type="term" value="F:double-stranded DNA binding"/>
    <property type="evidence" value="ECO:0007669"/>
    <property type="project" value="TreeGrafter"/>
</dbReference>
<dbReference type="OrthoDB" id="1110759at2759"/>
<comment type="caution">
    <text evidence="10">The sequence shown here is derived from an EMBL/GenBank/DDBJ whole genome shotgun (WGS) entry which is preliminary data.</text>
</comment>
<feature type="compositionally biased region" description="Basic residues" evidence="8">
    <location>
        <begin position="129"/>
        <end position="153"/>
    </location>
</feature>
<comment type="subcellular location">
    <subcellularLocation>
        <location evidence="2">Chromosome</location>
    </subcellularLocation>
    <subcellularLocation>
        <location evidence="1 7">Nucleus</location>
    </subcellularLocation>
</comment>
<feature type="domain" description="H15" evidence="9">
    <location>
        <begin position="19"/>
        <end position="92"/>
    </location>
</feature>
<dbReference type="GO" id="GO:0000786">
    <property type="term" value="C:nucleosome"/>
    <property type="evidence" value="ECO:0007669"/>
    <property type="project" value="InterPro"/>
</dbReference>
<dbReference type="GO" id="GO:0045910">
    <property type="term" value="P:negative regulation of DNA recombination"/>
    <property type="evidence" value="ECO:0007669"/>
    <property type="project" value="TreeGrafter"/>
</dbReference>
<dbReference type="CDD" id="cd00073">
    <property type="entry name" value="H15"/>
    <property type="match status" value="1"/>
</dbReference>
<dbReference type="GO" id="GO:0030527">
    <property type="term" value="F:structural constituent of chromatin"/>
    <property type="evidence" value="ECO:0007669"/>
    <property type="project" value="InterPro"/>
</dbReference>
<dbReference type="GO" id="GO:0031492">
    <property type="term" value="F:nucleosomal DNA binding"/>
    <property type="evidence" value="ECO:0007669"/>
    <property type="project" value="TreeGrafter"/>
</dbReference>
<dbReference type="PRINTS" id="PR00624">
    <property type="entry name" value="HISTONEH5"/>
</dbReference>
<dbReference type="GO" id="GO:0006334">
    <property type="term" value="P:nucleosome assembly"/>
    <property type="evidence" value="ECO:0007669"/>
    <property type="project" value="InterPro"/>
</dbReference>
<evidence type="ECO:0000259" key="9">
    <source>
        <dbReference type="PROSITE" id="PS51504"/>
    </source>
</evidence>
<dbReference type="InterPro" id="IPR036388">
    <property type="entry name" value="WH-like_DNA-bd_sf"/>
</dbReference>
<evidence type="ECO:0000256" key="6">
    <source>
        <dbReference type="ARBA" id="ARBA00023242"/>
    </source>
</evidence>
<keyword evidence="11" id="KW-1185">Reference proteome</keyword>
<evidence type="ECO:0000256" key="3">
    <source>
        <dbReference type="ARBA" id="ARBA00020833"/>
    </source>
</evidence>
<dbReference type="PANTHER" id="PTHR11467:SF36">
    <property type="entry name" value="HISTONE 24-RELATED"/>
    <property type="match status" value="1"/>
</dbReference>
<feature type="compositionally biased region" description="Basic and acidic residues" evidence="8">
    <location>
        <begin position="93"/>
        <end position="105"/>
    </location>
</feature>
<dbReference type="Gene3D" id="1.10.10.10">
    <property type="entry name" value="Winged helix-like DNA-binding domain superfamily/Winged helix DNA-binding domain"/>
    <property type="match status" value="1"/>
</dbReference>
<evidence type="ECO:0000313" key="11">
    <source>
        <dbReference type="Proteomes" id="UP000242180"/>
    </source>
</evidence>
<dbReference type="InterPro" id="IPR005819">
    <property type="entry name" value="H1/H5"/>
</dbReference>
<keyword evidence="4 7" id="KW-0158">Chromosome</keyword>
<evidence type="ECO:0000256" key="7">
    <source>
        <dbReference type="RuleBase" id="RU003894"/>
    </source>
</evidence>
<dbReference type="PROSITE" id="PS51504">
    <property type="entry name" value="H15"/>
    <property type="match status" value="1"/>
</dbReference>
<feature type="region of interest" description="Disordered" evidence="8">
    <location>
        <begin position="1"/>
        <end position="24"/>
    </location>
</feature>
<dbReference type="Proteomes" id="UP000242180">
    <property type="component" value="Unassembled WGS sequence"/>
</dbReference>
<dbReference type="EMBL" id="MCGN01000001">
    <property type="protein sequence ID" value="ORZ03760.1"/>
    <property type="molecule type" value="Genomic_DNA"/>
</dbReference>